<dbReference type="RefSeq" id="WP_378290494.1">
    <property type="nucleotide sequence ID" value="NZ_JBHULE010000008.1"/>
</dbReference>
<keyword evidence="1" id="KW-0812">Transmembrane</keyword>
<feature type="transmembrane region" description="Helical" evidence="1">
    <location>
        <begin position="95"/>
        <end position="114"/>
    </location>
</feature>
<evidence type="ECO:0000256" key="1">
    <source>
        <dbReference type="SAM" id="Phobius"/>
    </source>
</evidence>
<organism evidence="2 3">
    <name type="scientific">Aquimarina rubra</name>
    <dbReference type="NCBI Taxonomy" id="1920033"/>
    <lineage>
        <taxon>Bacteria</taxon>
        <taxon>Pseudomonadati</taxon>
        <taxon>Bacteroidota</taxon>
        <taxon>Flavobacteriia</taxon>
        <taxon>Flavobacteriales</taxon>
        <taxon>Flavobacteriaceae</taxon>
        <taxon>Aquimarina</taxon>
    </lineage>
</organism>
<feature type="transmembrane region" description="Helical" evidence="1">
    <location>
        <begin position="120"/>
        <end position="140"/>
    </location>
</feature>
<feature type="transmembrane region" description="Helical" evidence="1">
    <location>
        <begin position="147"/>
        <end position="169"/>
    </location>
</feature>
<gene>
    <name evidence="2" type="ORF">ACFSR1_05685</name>
</gene>
<evidence type="ECO:0000313" key="2">
    <source>
        <dbReference type="EMBL" id="MFD2562152.1"/>
    </source>
</evidence>
<accession>A0ABW5LB85</accession>
<evidence type="ECO:0000313" key="3">
    <source>
        <dbReference type="Proteomes" id="UP001597319"/>
    </source>
</evidence>
<feature type="transmembrane region" description="Helical" evidence="1">
    <location>
        <begin position="189"/>
        <end position="211"/>
    </location>
</feature>
<reference evidence="3" key="1">
    <citation type="journal article" date="2019" name="Int. J. Syst. Evol. Microbiol.">
        <title>The Global Catalogue of Microorganisms (GCM) 10K type strain sequencing project: providing services to taxonomists for standard genome sequencing and annotation.</title>
        <authorList>
            <consortium name="The Broad Institute Genomics Platform"/>
            <consortium name="The Broad Institute Genome Sequencing Center for Infectious Disease"/>
            <person name="Wu L."/>
            <person name="Ma J."/>
        </authorList>
    </citation>
    <scope>NUCLEOTIDE SEQUENCE [LARGE SCALE GENOMIC DNA]</scope>
    <source>
        <strain evidence="3">KCTC 52274</strain>
    </source>
</reference>
<keyword evidence="1" id="KW-0472">Membrane</keyword>
<keyword evidence="1" id="KW-1133">Transmembrane helix</keyword>
<protein>
    <submittedName>
        <fullName evidence="2">Uncharacterized protein</fullName>
    </submittedName>
</protein>
<sequence length="234" mass="26243">MSIYFNNNELTNMTREEHLAFCKKCTNREMDLKQGLVCALTKEKANFINDCRDFVLDPTYEERFDDTEELNNQVVKSLISDKVLEKLRVEQNFPIGLMSGIFVGIIGALLWGAITLATGYQIGYVALAIGAGVGLSIRYAGKGVDQIFGITGAIVAVLSCFLGNFFSIIGTIANLENLEYIETLLLFDYSLLIPMMQETFSAMDVLFYGIAGYEGYKFAFRSFTEKELEDLKKK</sequence>
<comment type="caution">
    <text evidence="2">The sequence shown here is derived from an EMBL/GenBank/DDBJ whole genome shotgun (WGS) entry which is preliminary data.</text>
</comment>
<proteinExistence type="predicted"/>
<dbReference type="Proteomes" id="UP001597319">
    <property type="component" value="Unassembled WGS sequence"/>
</dbReference>
<name>A0ABW5LB85_9FLAO</name>
<dbReference type="EMBL" id="JBHULE010000008">
    <property type="protein sequence ID" value="MFD2562152.1"/>
    <property type="molecule type" value="Genomic_DNA"/>
</dbReference>
<keyword evidence="3" id="KW-1185">Reference proteome</keyword>